<gene>
    <name evidence="1" type="ORF">HID58_000271</name>
</gene>
<accession>A0ABQ8EG17</accession>
<dbReference type="Pfam" id="PF03087">
    <property type="entry name" value="BPS1"/>
    <property type="match status" value="2"/>
</dbReference>
<comment type="caution">
    <text evidence="1">The sequence shown here is derived from an EMBL/GenBank/DDBJ whole genome shotgun (WGS) entry which is preliminary data.</text>
</comment>
<organism evidence="1 2">
    <name type="scientific">Brassica napus</name>
    <name type="common">Rape</name>
    <dbReference type="NCBI Taxonomy" id="3708"/>
    <lineage>
        <taxon>Eukaryota</taxon>
        <taxon>Viridiplantae</taxon>
        <taxon>Streptophyta</taxon>
        <taxon>Embryophyta</taxon>
        <taxon>Tracheophyta</taxon>
        <taxon>Spermatophyta</taxon>
        <taxon>Magnoliopsida</taxon>
        <taxon>eudicotyledons</taxon>
        <taxon>Gunneridae</taxon>
        <taxon>Pentapetalae</taxon>
        <taxon>rosids</taxon>
        <taxon>malvids</taxon>
        <taxon>Brassicales</taxon>
        <taxon>Brassicaceae</taxon>
        <taxon>Brassiceae</taxon>
        <taxon>Brassica</taxon>
    </lineage>
</organism>
<keyword evidence="2" id="KW-1185">Reference proteome</keyword>
<dbReference type="Proteomes" id="UP000824890">
    <property type="component" value="Unassembled WGS sequence"/>
</dbReference>
<dbReference type="PANTHER" id="PTHR33070">
    <property type="entry name" value="OS06G0725500 PROTEIN"/>
    <property type="match status" value="1"/>
</dbReference>
<reference evidence="1 2" key="1">
    <citation type="submission" date="2021-05" db="EMBL/GenBank/DDBJ databases">
        <title>Genome Assembly of Synthetic Allotetraploid Brassica napus Reveals Homoeologous Exchanges between Subgenomes.</title>
        <authorList>
            <person name="Davis J.T."/>
        </authorList>
    </citation>
    <scope>NUCLEOTIDE SEQUENCE [LARGE SCALE GENOMIC DNA]</scope>
    <source>
        <strain evidence="2">cv. Da-Ae</strain>
        <tissue evidence="1">Seedling</tissue>
    </source>
</reference>
<sequence length="557" mass="62674">FSFLSDRTTHQPVRSVSLPSRIHPLSIKLRSALNRLSIWKRSSSSISVSASFGSERLLVGLVNLTELYGCVHELLESPYTHSTSPPEGKLLDESLNVSVVLLDVCEAAREVVATMREHMMNLKSALRRKGSVEKEVRAYVNVRKKAKKKSPNTSMDLRKWKTRDISTNIDQDPAVASTSVLRETIEISVSILRHLLLFLSTTPPPPPARKIKNSLVFFDSFSIEVLLRRTRGEISLKRALVIWSRAGLSFQVLVKNRVLFLNILNSVFLSDRTTHQPVRSVSLPSRIHPLSIKLRSALNRLSIWKRSSSSISVSASFGSETLLVGLVNLTELYGCVHELLESPYVRHTLRHHQKGKLLDESLNVSVVLLDVCEAAREVVATMREHMMNLKSALRRKGSVEKEVRAYVNVRKKAKKEISKHLNGLKKMETRDISTNIDQDPAVASTSVLRETIEISVSILRHLLLFLSTTPPPPPARKIKNIIGLFPIPLASRSLADRYLDLIKEAKNLDDVFLGSLEKNKRRDIVEESFGDLEAELDSVFKCLVKNRVLFLNILSNC</sequence>
<protein>
    <submittedName>
        <fullName evidence="1">Uncharacterized protein</fullName>
    </submittedName>
</protein>
<feature type="non-terminal residue" evidence="1">
    <location>
        <position position="1"/>
    </location>
</feature>
<dbReference type="PANTHER" id="PTHR33070:SF75">
    <property type="entry name" value="SELECTION_UPKEEP OF INTRAEPITHELIAL T-CELLS PROTEIN"/>
    <property type="match status" value="1"/>
</dbReference>
<proteinExistence type="predicted"/>
<evidence type="ECO:0000313" key="2">
    <source>
        <dbReference type="Proteomes" id="UP000824890"/>
    </source>
</evidence>
<dbReference type="InterPro" id="IPR004320">
    <property type="entry name" value="BPS1_pln"/>
</dbReference>
<dbReference type="EMBL" id="JAGKQM010000001">
    <property type="protein sequence ID" value="KAH0940634.1"/>
    <property type="molecule type" value="Genomic_DNA"/>
</dbReference>
<name>A0ABQ8EG17_BRANA</name>
<evidence type="ECO:0000313" key="1">
    <source>
        <dbReference type="EMBL" id="KAH0940634.1"/>
    </source>
</evidence>